<evidence type="ECO:0000313" key="6">
    <source>
        <dbReference type="EMBL" id="CAI5790183.1"/>
    </source>
</evidence>
<dbReference type="SUPFAM" id="SSF160369">
    <property type="entry name" value="Ribosomal protein L10-like"/>
    <property type="match status" value="1"/>
</dbReference>
<dbReference type="Gene3D" id="3.30.70.1730">
    <property type="match status" value="1"/>
</dbReference>
<comment type="similarity">
    <text evidence="1">Belongs to the universal ribosomal protein uL10 family.</text>
</comment>
<dbReference type="Proteomes" id="UP001178461">
    <property type="component" value="Chromosome 13"/>
</dbReference>
<dbReference type="GO" id="GO:0005840">
    <property type="term" value="C:ribosome"/>
    <property type="evidence" value="ECO:0007669"/>
    <property type="project" value="UniProtKB-KW"/>
</dbReference>
<evidence type="ECO:0000256" key="3">
    <source>
        <dbReference type="ARBA" id="ARBA00023274"/>
    </source>
</evidence>
<evidence type="ECO:0000256" key="5">
    <source>
        <dbReference type="ARBA" id="ARBA00035716"/>
    </source>
</evidence>
<dbReference type="Pfam" id="PF00466">
    <property type="entry name" value="Ribosomal_L10"/>
    <property type="match status" value="1"/>
</dbReference>
<evidence type="ECO:0000256" key="2">
    <source>
        <dbReference type="ARBA" id="ARBA00022980"/>
    </source>
</evidence>
<dbReference type="InterPro" id="IPR043141">
    <property type="entry name" value="Ribosomal_uL10-like_sf"/>
</dbReference>
<evidence type="ECO:0000256" key="4">
    <source>
        <dbReference type="ARBA" id="ARBA00035707"/>
    </source>
</evidence>
<reference evidence="6" key="1">
    <citation type="submission" date="2022-12" db="EMBL/GenBank/DDBJ databases">
        <authorList>
            <person name="Alioto T."/>
            <person name="Alioto T."/>
            <person name="Gomez Garrido J."/>
        </authorList>
    </citation>
    <scope>NUCLEOTIDE SEQUENCE</scope>
</reference>
<keyword evidence="7" id="KW-1185">Reference proteome</keyword>
<proteinExistence type="inferred from homology"/>
<dbReference type="EMBL" id="OX395138">
    <property type="protein sequence ID" value="CAI5790183.1"/>
    <property type="molecule type" value="Genomic_DNA"/>
</dbReference>
<gene>
    <name evidence="6" type="ORF">PODLI_1B031162</name>
</gene>
<dbReference type="GO" id="GO:1990904">
    <property type="term" value="C:ribonucleoprotein complex"/>
    <property type="evidence" value="ECO:0007669"/>
    <property type="project" value="UniProtKB-KW"/>
</dbReference>
<dbReference type="InterPro" id="IPR001790">
    <property type="entry name" value="Ribosomal_uL10"/>
</dbReference>
<name>A0AA35L6N6_9SAUR</name>
<evidence type="ECO:0000256" key="1">
    <source>
        <dbReference type="ARBA" id="ARBA00008889"/>
    </source>
</evidence>
<accession>A0AA35L6N6</accession>
<dbReference type="PANTHER" id="PTHR11560">
    <property type="entry name" value="39S RIBOSOMAL PROTEIN L10, MITOCHONDRIAL"/>
    <property type="match status" value="1"/>
</dbReference>
<dbReference type="AlphaFoldDB" id="A0AA35L6N6"/>
<sequence length="266" mass="30533">MAAVTRWCKRFCKTDWLPTLQLIRHGSKAVTRHWRPMHFVRQKLMEVTKYIPPKPLIPERCIKPQVKQVEEENGYVKLLRRDVEQAFHESKMIAICQYNEVPANDMVLMGYRLRKYNIHVKYFPNEVMIPFLSESKYKNLLPLFVGRNLLLMSPETRAQEMLRVLRGVPQINLLVLLDVPDGAYFLILPGACVDNTILSKQGFTNYAKLPSMVTAQGEVVGALSLMTSQTSTLLQRGPVHLTSLLDQYVKQQNCESVEAKETGTLD</sequence>
<protein>
    <recommendedName>
        <fullName evidence="4">Large ribosomal subunit protein uL10m</fullName>
    </recommendedName>
    <alternativeName>
        <fullName evidence="5">39S ribosomal protein L10, mitochondrial</fullName>
    </alternativeName>
</protein>
<organism evidence="6 7">
    <name type="scientific">Podarcis lilfordi</name>
    <name type="common">Lilford's wall lizard</name>
    <dbReference type="NCBI Taxonomy" id="74358"/>
    <lineage>
        <taxon>Eukaryota</taxon>
        <taxon>Metazoa</taxon>
        <taxon>Chordata</taxon>
        <taxon>Craniata</taxon>
        <taxon>Vertebrata</taxon>
        <taxon>Euteleostomi</taxon>
        <taxon>Lepidosauria</taxon>
        <taxon>Squamata</taxon>
        <taxon>Bifurcata</taxon>
        <taxon>Unidentata</taxon>
        <taxon>Episquamata</taxon>
        <taxon>Laterata</taxon>
        <taxon>Lacertibaenia</taxon>
        <taxon>Lacertidae</taxon>
        <taxon>Podarcis</taxon>
    </lineage>
</organism>
<evidence type="ECO:0000313" key="7">
    <source>
        <dbReference type="Proteomes" id="UP001178461"/>
    </source>
</evidence>
<dbReference type="InterPro" id="IPR047865">
    <property type="entry name" value="Ribosomal_uL10_bac_type"/>
</dbReference>
<keyword evidence="2" id="KW-0689">Ribosomal protein</keyword>
<keyword evidence="3" id="KW-0687">Ribonucleoprotein</keyword>